<proteinExistence type="predicted"/>
<evidence type="ECO:0000256" key="1">
    <source>
        <dbReference type="SAM" id="Phobius"/>
    </source>
</evidence>
<dbReference type="InterPro" id="IPR032816">
    <property type="entry name" value="VTT_dom"/>
</dbReference>
<accession>A0A8W7P6N2</accession>
<feature type="transmembrane region" description="Helical" evidence="1">
    <location>
        <begin position="287"/>
        <end position="310"/>
    </location>
</feature>
<evidence type="ECO:0000259" key="2">
    <source>
        <dbReference type="Pfam" id="PF09335"/>
    </source>
</evidence>
<keyword evidence="1" id="KW-1133">Transmembrane helix</keyword>
<feature type="transmembrane region" description="Helical" evidence="1">
    <location>
        <begin position="730"/>
        <end position="752"/>
    </location>
</feature>
<feature type="transmembrane region" description="Helical" evidence="1">
    <location>
        <begin position="317"/>
        <end position="338"/>
    </location>
</feature>
<feature type="transmembrane region" description="Helical" evidence="1">
    <location>
        <begin position="249"/>
        <end position="267"/>
    </location>
</feature>
<dbReference type="PANTHER" id="PTHR46593">
    <property type="entry name" value="TRANSMEMBRANE PROTEIN 64"/>
    <property type="match status" value="1"/>
</dbReference>
<protein>
    <recommendedName>
        <fullName evidence="2">VTT domain-containing protein</fullName>
    </recommendedName>
</protein>
<dbReference type="Pfam" id="PF14828">
    <property type="entry name" value="Amnionless"/>
    <property type="match status" value="1"/>
</dbReference>
<keyword evidence="1" id="KW-0472">Membrane</keyword>
<dbReference type="AlphaFoldDB" id="A0A8W7P6N2"/>
<dbReference type="GO" id="GO:0051480">
    <property type="term" value="P:regulation of cytosolic calcium ion concentration"/>
    <property type="evidence" value="ECO:0007669"/>
    <property type="project" value="TreeGrafter"/>
</dbReference>
<dbReference type="EnsemblMetazoa" id="ACOM026135-RA">
    <property type="protein sequence ID" value="ACOM026135-PA.1"/>
    <property type="gene ID" value="ACOM026135"/>
</dbReference>
<dbReference type="Pfam" id="PF09335">
    <property type="entry name" value="VTT_dom"/>
    <property type="match status" value="1"/>
</dbReference>
<reference evidence="3" key="1">
    <citation type="submission" date="2022-08" db="UniProtKB">
        <authorList>
            <consortium name="EnsemblMetazoa"/>
        </authorList>
    </citation>
    <scope>IDENTIFICATION</scope>
</reference>
<organism evidence="3">
    <name type="scientific">Anopheles coluzzii</name>
    <name type="common">African malaria mosquito</name>
    <dbReference type="NCBI Taxonomy" id="1518534"/>
    <lineage>
        <taxon>Eukaryota</taxon>
        <taxon>Metazoa</taxon>
        <taxon>Ecdysozoa</taxon>
        <taxon>Arthropoda</taxon>
        <taxon>Hexapoda</taxon>
        <taxon>Insecta</taxon>
        <taxon>Pterygota</taxon>
        <taxon>Neoptera</taxon>
        <taxon>Endopterygota</taxon>
        <taxon>Diptera</taxon>
        <taxon>Nematocera</taxon>
        <taxon>Culicoidea</taxon>
        <taxon>Culicidae</taxon>
        <taxon>Anophelinae</taxon>
        <taxon>Anopheles</taxon>
    </lineage>
</organism>
<dbReference type="InterPro" id="IPR026112">
    <property type="entry name" value="AMN"/>
</dbReference>
<dbReference type="InterPro" id="IPR053069">
    <property type="entry name" value="TVP38/TMEM64"/>
</dbReference>
<keyword evidence="1" id="KW-0812">Transmembrane</keyword>
<feature type="domain" description="VTT" evidence="2">
    <location>
        <begin position="307"/>
        <end position="423"/>
    </location>
</feature>
<sequence length="851" mass="94624">LVCFWLENGPCYWSNIFIYRSVDGNILPIRPVFVHQCVLRVSVDLATSMNCSNENGIKFDEQAISLVQKTTEDFRQLPTLTSPTFVLTASQTITSPTRTIPTPASPPIRNVHHNKPLFKGIHHSAATAKDQSPVSLVQPTEAFFTVVSLEGTSPKKKPSSCLYEYDPVTQQTASGACLSFYEQQQFGNYSLFGELPAKAVLSRPSSLPVTKATITNDRKRSSIDGDTIAMRDSWLYRLQRIVASQRRPMFSYLLPLCLLIGIMLLIYTFRDTAKGVLFWIETQNTWIIFVIFLCMFTVVSFPVTVGYLVLIIASGYLFGFIRGLLTVVIGANLGVAIAHNTIKSLQSKLPVHKLIRNETGRAILRVISGPRAFKIVLFARLTPIPFGLQNTIFGISSVNTRSYHAGTVIGLLPAQTINVYLGSKLRSIHEVLSDHNAALGLAGYGVFVVEQGGLLFPDHSFSLNVVSRDPAAISVAIFNAPGRTPYYSGSNWATYDEQRSTHSTPNAAVPHSERVPCQYELVVFEVGKNMPKPIDMQYHESIEVGNVRFGDTIEGLDSFHNFVSSELGQFLFYNAEDTLIRQGKCANADKCPCQEPRQMDAICSNVRCTVPHCLSPIHPPGHCCPICGSWFRMDMATIKGVFNMQTFMDKLRRKINTGEVDDSGVEFHIGVDRSAGANVVQLIIVDKGEYGEKSTRMMDSLRPFFEKQFSSGFQVTHAGQPHTPLEGGQLLAFVMLTLIVASTFFSIIYVYYYDDVLLPRLRAAVRNRQFFTTPFVFARFDPNNDVDGLSVDVTYPSAVQLANEEREESAALADDVENHHASSFNNPMYEKPAPKVDPAMEVFDDVELLVK</sequence>
<dbReference type="GO" id="GO:0005783">
    <property type="term" value="C:endoplasmic reticulum"/>
    <property type="evidence" value="ECO:0007669"/>
    <property type="project" value="TreeGrafter"/>
</dbReference>
<dbReference type="PANTHER" id="PTHR46593:SF1">
    <property type="entry name" value="TRANSMEMBRANE PROTEIN 64"/>
    <property type="match status" value="1"/>
</dbReference>
<name>A0A8W7P6N2_ANOCL</name>
<dbReference type="VEuPathDB" id="VectorBase:ACON2_034443"/>
<dbReference type="Proteomes" id="UP000075882">
    <property type="component" value="Unassembled WGS sequence"/>
</dbReference>
<evidence type="ECO:0000313" key="3">
    <source>
        <dbReference type="EnsemblMetazoa" id="ACOM026135-PA.1"/>
    </source>
</evidence>